<dbReference type="AlphaFoldDB" id="A0AAV2HJ52"/>
<keyword evidence="1" id="KW-0472">Membrane</keyword>
<keyword evidence="1" id="KW-1133">Transmembrane helix</keyword>
<keyword evidence="1" id="KW-0812">Transmembrane</keyword>
<reference evidence="3 4" key="1">
    <citation type="submission" date="2024-04" db="EMBL/GenBank/DDBJ databases">
        <authorList>
            <consortium name="Genoscope - CEA"/>
            <person name="William W."/>
        </authorList>
    </citation>
    <scope>NUCLEOTIDE SEQUENCE [LARGE SCALE GENOMIC DNA]</scope>
</reference>
<evidence type="ECO:0000313" key="3">
    <source>
        <dbReference type="EMBL" id="CAL1534064.1"/>
    </source>
</evidence>
<evidence type="ECO:0000256" key="1">
    <source>
        <dbReference type="SAM" id="Phobius"/>
    </source>
</evidence>
<dbReference type="EMBL" id="CAXITT010000160">
    <property type="protein sequence ID" value="CAL1534064.1"/>
    <property type="molecule type" value="Genomic_DNA"/>
</dbReference>
<sequence>MKQILFLLAFINGFAHLQGQTINHLKYIIEKANRECAIGHVSHGDKVVLTCQIDCSQSQVKDGRYIEFRKWSEADKKFINIEKVLIDPKKCNSTIKVPASTELSGLKLQACLLGEEDQPEYCSHDIDYPVVDDTCPDNTKSDHNNDLQIGIGTAAIVVTIVIVVSLCVRWKKDKLHCWVSFKINHLIINGQLIVDFK</sequence>
<accession>A0AAV2HJ52</accession>
<evidence type="ECO:0000313" key="4">
    <source>
        <dbReference type="Proteomes" id="UP001497497"/>
    </source>
</evidence>
<keyword evidence="4" id="KW-1185">Reference proteome</keyword>
<name>A0AAV2HJ52_LYMST</name>
<proteinExistence type="predicted"/>
<evidence type="ECO:0000256" key="2">
    <source>
        <dbReference type="SAM" id="SignalP"/>
    </source>
</evidence>
<dbReference type="Proteomes" id="UP001497497">
    <property type="component" value="Unassembled WGS sequence"/>
</dbReference>
<feature type="signal peptide" evidence="2">
    <location>
        <begin position="1"/>
        <end position="19"/>
    </location>
</feature>
<feature type="transmembrane region" description="Helical" evidence="1">
    <location>
        <begin position="147"/>
        <end position="168"/>
    </location>
</feature>
<organism evidence="3 4">
    <name type="scientific">Lymnaea stagnalis</name>
    <name type="common">Great pond snail</name>
    <name type="synonym">Helix stagnalis</name>
    <dbReference type="NCBI Taxonomy" id="6523"/>
    <lineage>
        <taxon>Eukaryota</taxon>
        <taxon>Metazoa</taxon>
        <taxon>Spiralia</taxon>
        <taxon>Lophotrochozoa</taxon>
        <taxon>Mollusca</taxon>
        <taxon>Gastropoda</taxon>
        <taxon>Heterobranchia</taxon>
        <taxon>Euthyneura</taxon>
        <taxon>Panpulmonata</taxon>
        <taxon>Hygrophila</taxon>
        <taxon>Lymnaeoidea</taxon>
        <taxon>Lymnaeidae</taxon>
        <taxon>Lymnaea</taxon>
    </lineage>
</organism>
<gene>
    <name evidence="3" type="ORF">GSLYS_00008024001</name>
</gene>
<feature type="chain" id="PRO_5043696423" evidence="2">
    <location>
        <begin position="20"/>
        <end position="197"/>
    </location>
</feature>
<comment type="caution">
    <text evidence="3">The sequence shown here is derived from an EMBL/GenBank/DDBJ whole genome shotgun (WGS) entry which is preliminary data.</text>
</comment>
<protein>
    <submittedName>
        <fullName evidence="3">Uncharacterized protein</fullName>
    </submittedName>
</protein>
<keyword evidence="2" id="KW-0732">Signal</keyword>